<keyword evidence="1" id="KW-0732">Signal</keyword>
<dbReference type="Proteomes" id="UP000035680">
    <property type="component" value="Unassembled WGS sequence"/>
</dbReference>
<evidence type="ECO:0000313" key="2">
    <source>
        <dbReference type="Proteomes" id="UP000035680"/>
    </source>
</evidence>
<reference evidence="2" key="1">
    <citation type="submission" date="2014-07" db="EMBL/GenBank/DDBJ databases">
        <authorList>
            <person name="Martin A.A"/>
            <person name="De Silva N."/>
        </authorList>
    </citation>
    <scope>NUCLEOTIDE SEQUENCE</scope>
</reference>
<feature type="chain" id="PRO_5005330159" evidence="1">
    <location>
        <begin position="22"/>
        <end position="215"/>
    </location>
</feature>
<sequence>MKLSFLIIWISLLCTFQDKKCRKTKKPTPAKKLNNHTFGKKPKPKITCKTTTTLKPERKHKPPYEPPYYTSQDSVKYYLCDKLEPIFSKFIKHQFDTISFCTCLKSEKLTSKGGKIDIDSYSDNFVRLSTTKGNSTKVCLKDGITKNEVLFWLGYLLRLVPEIIRNDITLNVYVIQFLIEKLDYEKYYKLKDNDSKVIANNSFDFYSKMLQSLRT</sequence>
<proteinExistence type="predicted"/>
<evidence type="ECO:0000313" key="3">
    <source>
        <dbReference type="WBParaSite" id="SVE_1587400.1"/>
    </source>
</evidence>
<organism evidence="2 3">
    <name type="scientific">Strongyloides venezuelensis</name>
    <name type="common">Threadworm</name>
    <dbReference type="NCBI Taxonomy" id="75913"/>
    <lineage>
        <taxon>Eukaryota</taxon>
        <taxon>Metazoa</taxon>
        <taxon>Ecdysozoa</taxon>
        <taxon>Nematoda</taxon>
        <taxon>Chromadorea</taxon>
        <taxon>Rhabditida</taxon>
        <taxon>Tylenchina</taxon>
        <taxon>Panagrolaimomorpha</taxon>
        <taxon>Strongyloidoidea</taxon>
        <taxon>Strongyloididae</taxon>
        <taxon>Strongyloides</taxon>
    </lineage>
</organism>
<dbReference type="WBParaSite" id="SVE_1587400.1">
    <property type="protein sequence ID" value="SVE_1587400.1"/>
    <property type="gene ID" value="SVE_1587400"/>
</dbReference>
<evidence type="ECO:0000256" key="1">
    <source>
        <dbReference type="SAM" id="SignalP"/>
    </source>
</evidence>
<accession>A0A0K0FU62</accession>
<dbReference type="AlphaFoldDB" id="A0A0K0FU62"/>
<reference evidence="3" key="2">
    <citation type="submission" date="2015-08" db="UniProtKB">
        <authorList>
            <consortium name="WormBaseParasite"/>
        </authorList>
    </citation>
    <scope>IDENTIFICATION</scope>
</reference>
<name>A0A0K0FU62_STRVS</name>
<keyword evidence="2" id="KW-1185">Reference proteome</keyword>
<protein>
    <submittedName>
        <fullName evidence="3">Uncharacterized protein</fullName>
    </submittedName>
</protein>
<feature type="signal peptide" evidence="1">
    <location>
        <begin position="1"/>
        <end position="21"/>
    </location>
</feature>